<dbReference type="AlphaFoldDB" id="A0AAV4U396"/>
<comment type="caution">
    <text evidence="2">The sequence shown here is derived from an EMBL/GenBank/DDBJ whole genome shotgun (WGS) entry which is preliminary data.</text>
</comment>
<accession>A0AAV4U396</accession>
<dbReference type="EMBL" id="BPLQ01010651">
    <property type="protein sequence ID" value="GIY52264.1"/>
    <property type="molecule type" value="Genomic_DNA"/>
</dbReference>
<organism evidence="2 3">
    <name type="scientific">Caerostris darwini</name>
    <dbReference type="NCBI Taxonomy" id="1538125"/>
    <lineage>
        <taxon>Eukaryota</taxon>
        <taxon>Metazoa</taxon>
        <taxon>Ecdysozoa</taxon>
        <taxon>Arthropoda</taxon>
        <taxon>Chelicerata</taxon>
        <taxon>Arachnida</taxon>
        <taxon>Araneae</taxon>
        <taxon>Araneomorphae</taxon>
        <taxon>Entelegynae</taxon>
        <taxon>Araneoidea</taxon>
        <taxon>Araneidae</taxon>
        <taxon>Caerostris</taxon>
    </lineage>
</organism>
<feature type="compositionally biased region" description="Polar residues" evidence="1">
    <location>
        <begin position="684"/>
        <end position="708"/>
    </location>
</feature>
<feature type="compositionally biased region" description="Polar residues" evidence="1">
    <location>
        <begin position="561"/>
        <end position="575"/>
    </location>
</feature>
<evidence type="ECO:0000256" key="1">
    <source>
        <dbReference type="SAM" id="MobiDB-lite"/>
    </source>
</evidence>
<feature type="region of interest" description="Disordered" evidence="1">
    <location>
        <begin position="555"/>
        <end position="598"/>
    </location>
</feature>
<evidence type="ECO:0000313" key="3">
    <source>
        <dbReference type="Proteomes" id="UP001054837"/>
    </source>
</evidence>
<sequence length="718" mass="80099">MVENVNNEIRDTNLQNHISYQNNLDHSTFNLNETFQQINTSNKHFSTNKKETRKRAALSDENCTNTDSLGLKTPSTKRRKKLIKNKRSTIDKNPSSQTVDEINYTKSPHKEIDSNMQLNGLSTLLANHGDISIQESEIMNENISSVKKSVCSKSISDSVSDHSESLLPQFLNSTFQEKSNILNNENDIQRPINNISSISLVNDKNHYNDPLMNLDYGNNVTNSVLNACNSEELENACKLSKNQDPEDNSLNSVRLTIETTDNINESACTENEPNCNSFKTTASLTPIDFNSISNLKLSEQHNQRHLIPVASSSPQAGSDISQSPFVHYTNNDHSLIQNSQNTYNASVGHNKEHIFTTNVDLTSDKSNCIIDCKIINESNVTDKSVNMGTSTIKVILNLSCIKPENTSNTHMPENHFSSHCGPSVGIPSVTSGQSNYSVSFPQHNCYFDEPPILTREVNELYTPPVSEHQMSIEIPLSSSKETAHLNKNTNSTSSCLKNKSLTKNSSNEMNSTNLFSNSVNDTNEWNINPLDLNSSFSLISPFRTKDQVNNILKSLDLPGMENNSRPSTNNKSNDSTFKKSDMCSKIPNKKSQKNNSYRNSINSIYSEESEDDISVSTLSIYSGEETDHSFINTTDDEMPSNILKKRKDNSLKNAKKNLFQSFSSSAAFQASTADSSADEETETIEQPTKGSKQQNETLTTSLNHSYNLRSRKSLVKPR</sequence>
<gene>
    <name evidence="2" type="primary">AVEN_113434_1</name>
    <name evidence="2" type="ORF">CDAR_83781</name>
</gene>
<feature type="compositionally biased region" description="Basic residues" evidence="1">
    <location>
        <begin position="709"/>
        <end position="718"/>
    </location>
</feature>
<reference evidence="2 3" key="1">
    <citation type="submission" date="2021-06" db="EMBL/GenBank/DDBJ databases">
        <title>Caerostris darwini draft genome.</title>
        <authorList>
            <person name="Kono N."/>
            <person name="Arakawa K."/>
        </authorList>
    </citation>
    <scope>NUCLEOTIDE SEQUENCE [LARGE SCALE GENOMIC DNA]</scope>
</reference>
<dbReference type="Proteomes" id="UP001054837">
    <property type="component" value="Unassembled WGS sequence"/>
</dbReference>
<proteinExistence type="predicted"/>
<protein>
    <recommendedName>
        <fullName evidence="4">Exophilin 5</fullName>
    </recommendedName>
</protein>
<evidence type="ECO:0008006" key="4">
    <source>
        <dbReference type="Google" id="ProtNLM"/>
    </source>
</evidence>
<keyword evidence="3" id="KW-1185">Reference proteome</keyword>
<evidence type="ECO:0000313" key="2">
    <source>
        <dbReference type="EMBL" id="GIY52264.1"/>
    </source>
</evidence>
<feature type="region of interest" description="Disordered" evidence="1">
    <location>
        <begin position="669"/>
        <end position="718"/>
    </location>
</feature>
<feature type="region of interest" description="Disordered" evidence="1">
    <location>
        <begin position="484"/>
        <end position="509"/>
    </location>
</feature>
<name>A0AAV4U396_9ARAC</name>